<reference evidence="1 2" key="1">
    <citation type="journal article" date="2020" name="Biotechnol. Biofuels">
        <title>New insights from the biogas microbiome by comprehensive genome-resolved metagenomics of nearly 1600 species originating from multiple anaerobic digesters.</title>
        <authorList>
            <person name="Campanaro S."/>
            <person name="Treu L."/>
            <person name="Rodriguez-R L.M."/>
            <person name="Kovalovszki A."/>
            <person name="Ziels R.M."/>
            <person name="Maus I."/>
            <person name="Zhu X."/>
            <person name="Kougias P.G."/>
            <person name="Basile A."/>
            <person name="Luo G."/>
            <person name="Schluter A."/>
            <person name="Konstantinidis K.T."/>
            <person name="Angelidaki I."/>
        </authorList>
    </citation>
    <scope>NUCLEOTIDE SEQUENCE [LARGE SCALE GENOMIC DNA]</scope>
    <source>
        <strain evidence="1">AS27yjCOA_65</strain>
    </source>
</reference>
<proteinExistence type="predicted"/>
<dbReference type="EMBL" id="JAAZON010000268">
    <property type="protein sequence ID" value="NMC62743.1"/>
    <property type="molecule type" value="Genomic_DNA"/>
</dbReference>
<name>A0A7X9IJ55_9DELT</name>
<organism evidence="1 2">
    <name type="scientific">SAR324 cluster bacterium</name>
    <dbReference type="NCBI Taxonomy" id="2024889"/>
    <lineage>
        <taxon>Bacteria</taxon>
        <taxon>Deltaproteobacteria</taxon>
        <taxon>SAR324 cluster</taxon>
    </lineage>
</organism>
<dbReference type="AlphaFoldDB" id="A0A7X9IJ55"/>
<comment type="caution">
    <text evidence="1">The sequence shown here is derived from an EMBL/GenBank/DDBJ whole genome shotgun (WGS) entry which is preliminary data.</text>
</comment>
<evidence type="ECO:0000313" key="1">
    <source>
        <dbReference type="EMBL" id="NMC62743.1"/>
    </source>
</evidence>
<evidence type="ECO:0000313" key="2">
    <source>
        <dbReference type="Proteomes" id="UP000524246"/>
    </source>
</evidence>
<sequence>MFHKTLNIQFIRTHNQALDLLDNGDHVLICDFHDDRQAVAIEAAKAGIPFVANEANWVSKGECTGKLGQWVLLHPEWQVETIEDAYIQGPRPLRTVSRNFKVPEGPIVLSICADYFLHKGTTCFDYDGSEKFLGQRLHAPRETLLEEARALFRALKSEGIVIKSAHMADSPNYVPEDKIPILHRVVQEAWELEGLGMRK</sequence>
<accession>A0A7X9IJ55</accession>
<gene>
    <name evidence="1" type="ORF">GYA55_06185</name>
</gene>
<dbReference type="Proteomes" id="UP000524246">
    <property type="component" value="Unassembled WGS sequence"/>
</dbReference>
<protein>
    <submittedName>
        <fullName evidence="1">Uncharacterized protein</fullName>
    </submittedName>
</protein>